<dbReference type="Gene3D" id="2.160.20.10">
    <property type="entry name" value="Single-stranded right-handed beta-helix, Pectin lyase-like"/>
    <property type="match status" value="2"/>
</dbReference>
<sequence length="474" mass="51767">MNSSFKRRGAGSSSVLIAGGDDPSYAVFCSVIDDGAISNGVTDNTVTIKRAINDGRRYGEKRNGWTVKNAIVYIPPTQHNTSSLRDTCNVIIDIRPAPRSEEAACIRYQVAQATGPDGTEVGRQHWVIADDGLVLHKRRYRSSLFSRRHPNSVSGRTGLSIENIAISGVTTAAADTNGRLLLAGFTRLDEWVLVPVYSSSAVAGARSFSFAPWSLSGIWLLMQRDQRLSVGCHVRIGGATGTDLTPTESARTWVYFLVTCLSRAPGSNGFYATASEHAVMYQYNFHDAAIVFAAMIQTEPPYYQPTPNTPAPFASSVGLFSGNPDYSCAAGDEFSGCDELWVVVMRGCEDILIAGAGLYSWFSAYAPRFDGEQYYDNHWLDSSIWNMEQPEFSCEQPCRVKISPYIGATTTVNYPLMTVNQDAWTSAITARPMTLSKLGFEVMTIGGSNVKRDSDSLNCRAFEDFWPVPATTAA</sequence>
<reference evidence="1 2" key="1">
    <citation type="submission" date="2014-02" db="EMBL/GenBank/DDBJ databases">
        <title>The genome sequence of Colletotrichum fioriniae PJ7.</title>
        <authorList>
            <person name="Baroncelli R."/>
            <person name="Thon M.R."/>
        </authorList>
    </citation>
    <scope>NUCLEOTIDE SEQUENCE [LARGE SCALE GENOMIC DNA]</scope>
    <source>
        <strain evidence="1 2">PJ7</strain>
    </source>
</reference>
<dbReference type="Proteomes" id="UP000020467">
    <property type="component" value="Unassembled WGS sequence"/>
</dbReference>
<dbReference type="SUPFAM" id="SSF51126">
    <property type="entry name" value="Pectin lyase-like"/>
    <property type="match status" value="1"/>
</dbReference>
<dbReference type="HOGENOM" id="CLU_576180_0_0_1"/>
<dbReference type="AlphaFoldDB" id="A0A010RPD8"/>
<dbReference type="InterPro" id="IPR011050">
    <property type="entry name" value="Pectin_lyase_fold/virulence"/>
</dbReference>
<dbReference type="eggNOG" id="ENOG502SINF">
    <property type="taxonomic scope" value="Eukaryota"/>
</dbReference>
<evidence type="ECO:0000313" key="1">
    <source>
        <dbReference type="EMBL" id="EXF74018.1"/>
    </source>
</evidence>
<organism evidence="1 2">
    <name type="scientific">Colletotrichum fioriniae PJ7</name>
    <dbReference type="NCBI Taxonomy" id="1445577"/>
    <lineage>
        <taxon>Eukaryota</taxon>
        <taxon>Fungi</taxon>
        <taxon>Dikarya</taxon>
        <taxon>Ascomycota</taxon>
        <taxon>Pezizomycotina</taxon>
        <taxon>Sordariomycetes</taxon>
        <taxon>Hypocreomycetidae</taxon>
        <taxon>Glomerellales</taxon>
        <taxon>Glomerellaceae</taxon>
        <taxon>Colletotrichum</taxon>
        <taxon>Colletotrichum acutatum species complex</taxon>
    </lineage>
</organism>
<proteinExistence type="predicted"/>
<accession>A0A010RPD8</accession>
<dbReference type="KEGG" id="cfj:CFIO01_05844"/>
<gene>
    <name evidence="1" type="ORF">CFIO01_05844</name>
</gene>
<protein>
    <submittedName>
        <fullName evidence="1">LysM domain-containing protein</fullName>
    </submittedName>
</protein>
<name>A0A010RPD8_9PEZI</name>
<comment type="caution">
    <text evidence="1">The sequence shown here is derived from an EMBL/GenBank/DDBJ whole genome shotgun (WGS) entry which is preliminary data.</text>
</comment>
<dbReference type="STRING" id="1445577.A0A010RPD8"/>
<dbReference type="InterPro" id="IPR012334">
    <property type="entry name" value="Pectin_lyas_fold"/>
</dbReference>
<dbReference type="OrthoDB" id="4844944at2759"/>
<evidence type="ECO:0000313" key="2">
    <source>
        <dbReference type="Proteomes" id="UP000020467"/>
    </source>
</evidence>
<keyword evidence="2" id="KW-1185">Reference proteome</keyword>
<dbReference type="EMBL" id="JARH01001025">
    <property type="protein sequence ID" value="EXF74018.1"/>
    <property type="molecule type" value="Genomic_DNA"/>
</dbReference>